<sequence length="589" mass="67628">MTHILFTHFIGEEEGEEAVYFSLSSNGLNFEDLNSKQAILKSCIGTKGIRDPFLVRHQSGKFYILGTDLSIYESQSWEKAIHEGSLDLLIWESDDLVYWSEPRAINLAPKGCSNLWAPEAIFDEDKKAYLVYYACFDGKKHNIYASYTNDFQQFTEPFLFIEKEKDIIDTTIIHRDNFYYRFSKDETTSRVILEKSEDLLGHYQEISVPLLRSLDGIEGPQVVYNSIDDTLYLYVDFFKEDKGYRPIRINDLDQGDFQLVDRSNYNMGELKKRHGGFISISEEEARILKSFYDQNNPVISGLFADPDLIKFDNYFYIYPTTDGNDNWSGSTFEVLRSETLNDFEKRGTILEFDNNQVPWASEGAWAPCITRKDEKYYYYFCGKRDDGKSCIGVATSDSPEGPFIAEPAPLLTPELVYKNDIEMNQVIDPSIYIENNRYYLLFGNTGAAICELADDMFTIKPGSFSQIIGLKDFREAVEVFKKDGIYHFTWSCNDTGDPDYHVNYGISRELRGKITFLSTILKKNESKGILGTGHHSFLKDNNGNITHIAYQRFAHPIEKFAGRNGFNRELCISPVSFDSEGLLQEVIVD</sequence>
<protein>
    <submittedName>
        <fullName evidence="6">Beta-xylosidase</fullName>
    </submittedName>
</protein>
<keyword evidence="7" id="KW-1185">Reference proteome</keyword>
<dbReference type="InterPro" id="IPR050727">
    <property type="entry name" value="GH43_arabinanases"/>
</dbReference>
<proteinExistence type="inferred from homology"/>
<name>A0ABT9YQZ4_9STRE</name>
<dbReference type="Proteomes" id="UP001223079">
    <property type="component" value="Unassembled WGS sequence"/>
</dbReference>
<dbReference type="CDD" id="cd18828">
    <property type="entry name" value="GH43_BT3675-like"/>
    <property type="match status" value="1"/>
</dbReference>
<dbReference type="Pfam" id="PF04616">
    <property type="entry name" value="Glyco_hydro_43"/>
    <property type="match status" value="1"/>
</dbReference>
<accession>A0ABT9YQZ4</accession>
<dbReference type="CDD" id="cd08983">
    <property type="entry name" value="GH43_Bt3655-like"/>
    <property type="match status" value="1"/>
</dbReference>
<comment type="pathway">
    <text evidence="1">Glycan metabolism; L-arabinan degradation.</text>
</comment>
<comment type="caution">
    <text evidence="6">The sequence shown here is derived from an EMBL/GenBank/DDBJ whole genome shotgun (WGS) entry which is preliminary data.</text>
</comment>
<dbReference type="InterPro" id="IPR023296">
    <property type="entry name" value="Glyco_hydro_beta-prop_sf"/>
</dbReference>
<comment type="similarity">
    <text evidence="2 5">Belongs to the glycosyl hydrolase 43 family.</text>
</comment>
<evidence type="ECO:0000256" key="4">
    <source>
        <dbReference type="ARBA" id="ARBA00023295"/>
    </source>
</evidence>
<dbReference type="InterPro" id="IPR006710">
    <property type="entry name" value="Glyco_hydro_43"/>
</dbReference>
<evidence type="ECO:0000256" key="3">
    <source>
        <dbReference type="ARBA" id="ARBA00022801"/>
    </source>
</evidence>
<evidence type="ECO:0000256" key="2">
    <source>
        <dbReference type="ARBA" id="ARBA00009865"/>
    </source>
</evidence>
<organism evidence="6 7">
    <name type="scientific">Streptococcus moroccensis</name>
    <dbReference type="NCBI Taxonomy" id="1451356"/>
    <lineage>
        <taxon>Bacteria</taxon>
        <taxon>Bacillati</taxon>
        <taxon>Bacillota</taxon>
        <taxon>Bacilli</taxon>
        <taxon>Lactobacillales</taxon>
        <taxon>Streptococcaceae</taxon>
        <taxon>Streptococcus</taxon>
    </lineage>
</organism>
<dbReference type="Gene3D" id="2.115.10.20">
    <property type="entry name" value="Glycosyl hydrolase domain, family 43"/>
    <property type="match status" value="2"/>
</dbReference>
<gene>
    <name evidence="6" type="ORF">J2S23_000967</name>
</gene>
<evidence type="ECO:0000313" key="6">
    <source>
        <dbReference type="EMBL" id="MDQ0222415.1"/>
    </source>
</evidence>
<dbReference type="EMBL" id="JAUSTM010000007">
    <property type="protein sequence ID" value="MDQ0222415.1"/>
    <property type="molecule type" value="Genomic_DNA"/>
</dbReference>
<dbReference type="RefSeq" id="WP_307121615.1">
    <property type="nucleotide sequence ID" value="NZ_JAUSTM010000007.1"/>
</dbReference>
<evidence type="ECO:0000256" key="5">
    <source>
        <dbReference type="RuleBase" id="RU361187"/>
    </source>
</evidence>
<dbReference type="PANTHER" id="PTHR43301">
    <property type="entry name" value="ARABINAN ENDO-1,5-ALPHA-L-ARABINOSIDASE"/>
    <property type="match status" value="1"/>
</dbReference>
<dbReference type="SUPFAM" id="SSF75005">
    <property type="entry name" value="Arabinanase/levansucrase/invertase"/>
    <property type="match status" value="2"/>
</dbReference>
<evidence type="ECO:0000256" key="1">
    <source>
        <dbReference type="ARBA" id="ARBA00004834"/>
    </source>
</evidence>
<keyword evidence="3 5" id="KW-0378">Hydrolase</keyword>
<dbReference type="PANTHER" id="PTHR43301:SF3">
    <property type="entry name" value="ARABINAN ENDO-1,5-ALPHA-L-ARABINOSIDASE A-RELATED"/>
    <property type="match status" value="1"/>
</dbReference>
<keyword evidence="4 5" id="KW-0326">Glycosidase</keyword>
<reference evidence="6 7" key="1">
    <citation type="submission" date="2023-07" db="EMBL/GenBank/DDBJ databases">
        <title>Genomic Encyclopedia of Type Strains, Phase IV (KMG-IV): sequencing the most valuable type-strain genomes for metagenomic binning, comparative biology and taxonomic classification.</title>
        <authorList>
            <person name="Goeker M."/>
        </authorList>
    </citation>
    <scope>NUCLEOTIDE SEQUENCE [LARGE SCALE GENOMIC DNA]</scope>
    <source>
        <strain evidence="6 7">DSM 105143</strain>
    </source>
</reference>
<evidence type="ECO:0000313" key="7">
    <source>
        <dbReference type="Proteomes" id="UP001223079"/>
    </source>
</evidence>